<dbReference type="SMART" id="SM00796">
    <property type="entry name" value="AHS1"/>
    <property type="match status" value="1"/>
</dbReference>
<dbReference type="RefSeq" id="WP_377178479.1">
    <property type="nucleotide sequence ID" value="NZ_JBHUJB010000056.1"/>
</dbReference>
<evidence type="ECO:0000256" key="2">
    <source>
        <dbReference type="ARBA" id="ARBA00022801"/>
    </source>
</evidence>
<evidence type="ECO:0000256" key="3">
    <source>
        <dbReference type="ARBA" id="ARBA00022840"/>
    </source>
</evidence>
<dbReference type="InterPro" id="IPR003833">
    <property type="entry name" value="CT_C_D"/>
</dbReference>
<dbReference type="InterPro" id="IPR029000">
    <property type="entry name" value="Cyclophilin-like_dom_sf"/>
</dbReference>
<dbReference type="Proteomes" id="UP001597389">
    <property type="component" value="Unassembled WGS sequence"/>
</dbReference>
<protein>
    <submittedName>
        <fullName evidence="5">Allophanate hydrolase subunit 1</fullName>
    </submittedName>
</protein>
<sequence>MPDLPPHSLRPYGPTAWLIQLADPNDIEFLHHLASQTHPLCQEWVVAYDSLLILTHHPQPEAKIQQLLHSLAKTTSSTQPPQHHEVHVHYDGPDLTEVAHHSGLSPNEVVTLHSQAQYRVRFLGFSPGFAYLDGLPKALHLPRRATPRPHMAKGAVAIGGTHAGIYTIPSPGGWNWLGNTDHPLFQPGASPDAAFTLKVGDTLTFIPA</sequence>
<keyword evidence="6" id="KW-1185">Reference proteome</keyword>
<dbReference type="PANTHER" id="PTHR34698:SF2">
    <property type="entry name" value="5-OXOPROLINASE SUBUNIT B"/>
    <property type="match status" value="1"/>
</dbReference>
<evidence type="ECO:0000313" key="5">
    <source>
        <dbReference type="EMBL" id="MFD2159892.1"/>
    </source>
</evidence>
<organism evidence="5 6">
    <name type="scientific">Rubritalea tangerina</name>
    <dbReference type="NCBI Taxonomy" id="430798"/>
    <lineage>
        <taxon>Bacteria</taxon>
        <taxon>Pseudomonadati</taxon>
        <taxon>Verrucomicrobiota</taxon>
        <taxon>Verrucomicrobiia</taxon>
        <taxon>Verrucomicrobiales</taxon>
        <taxon>Rubritaleaceae</taxon>
        <taxon>Rubritalea</taxon>
    </lineage>
</organism>
<gene>
    <name evidence="5" type="ORF">ACFSW8_13370</name>
</gene>
<keyword evidence="3" id="KW-0067">ATP-binding</keyword>
<dbReference type="Gene3D" id="2.40.100.10">
    <property type="entry name" value="Cyclophilin-like"/>
    <property type="match status" value="1"/>
</dbReference>
<reference evidence="6" key="1">
    <citation type="journal article" date="2019" name="Int. J. Syst. Evol. Microbiol.">
        <title>The Global Catalogue of Microorganisms (GCM) 10K type strain sequencing project: providing services to taxonomists for standard genome sequencing and annotation.</title>
        <authorList>
            <consortium name="The Broad Institute Genomics Platform"/>
            <consortium name="The Broad Institute Genome Sequencing Center for Infectious Disease"/>
            <person name="Wu L."/>
            <person name="Ma J."/>
        </authorList>
    </citation>
    <scope>NUCLEOTIDE SEQUENCE [LARGE SCALE GENOMIC DNA]</scope>
    <source>
        <strain evidence="6">CCUG 57942</strain>
    </source>
</reference>
<dbReference type="PANTHER" id="PTHR34698">
    <property type="entry name" value="5-OXOPROLINASE SUBUNIT B"/>
    <property type="match status" value="1"/>
</dbReference>
<dbReference type="SUPFAM" id="SSF50891">
    <property type="entry name" value="Cyclophilin-like"/>
    <property type="match status" value="1"/>
</dbReference>
<dbReference type="InterPro" id="IPR010016">
    <property type="entry name" value="PxpB"/>
</dbReference>
<accession>A0ABW4ZE73</accession>
<dbReference type="Pfam" id="PF02682">
    <property type="entry name" value="CT_C_D"/>
    <property type="match status" value="1"/>
</dbReference>
<dbReference type="GO" id="GO:0016787">
    <property type="term" value="F:hydrolase activity"/>
    <property type="evidence" value="ECO:0007669"/>
    <property type="project" value="UniProtKB-KW"/>
</dbReference>
<dbReference type="EMBL" id="JBHUJB010000056">
    <property type="protein sequence ID" value="MFD2159892.1"/>
    <property type="molecule type" value="Genomic_DNA"/>
</dbReference>
<keyword evidence="2 5" id="KW-0378">Hydrolase</keyword>
<keyword evidence="1" id="KW-0547">Nucleotide-binding</keyword>
<evidence type="ECO:0000256" key="1">
    <source>
        <dbReference type="ARBA" id="ARBA00022741"/>
    </source>
</evidence>
<evidence type="ECO:0000313" key="6">
    <source>
        <dbReference type="Proteomes" id="UP001597389"/>
    </source>
</evidence>
<proteinExistence type="predicted"/>
<evidence type="ECO:0000259" key="4">
    <source>
        <dbReference type="SMART" id="SM00796"/>
    </source>
</evidence>
<feature type="domain" description="Carboxyltransferase" evidence="4">
    <location>
        <begin position="7"/>
        <end position="195"/>
    </location>
</feature>
<comment type="caution">
    <text evidence="5">The sequence shown here is derived from an EMBL/GenBank/DDBJ whole genome shotgun (WGS) entry which is preliminary data.</text>
</comment>
<name>A0ABW4ZE73_9BACT</name>